<evidence type="ECO:0000256" key="2">
    <source>
        <dbReference type="SAM" id="SignalP"/>
    </source>
</evidence>
<dbReference type="SUPFAM" id="SSF53850">
    <property type="entry name" value="Periplasmic binding protein-like II"/>
    <property type="match status" value="1"/>
</dbReference>
<evidence type="ECO:0000313" key="3">
    <source>
        <dbReference type="EMBL" id="TLC98975.1"/>
    </source>
</evidence>
<dbReference type="RefSeq" id="WP_138003551.1">
    <property type="nucleotide sequence ID" value="NZ_QGQD01000078.1"/>
</dbReference>
<keyword evidence="4" id="KW-1185">Reference proteome</keyword>
<organism evidence="3 4">
    <name type="scientific">Robinsoniella peoriensis</name>
    <dbReference type="NCBI Taxonomy" id="180332"/>
    <lineage>
        <taxon>Bacteria</taxon>
        <taxon>Bacillati</taxon>
        <taxon>Bacillota</taxon>
        <taxon>Clostridia</taxon>
        <taxon>Lachnospirales</taxon>
        <taxon>Lachnospiraceae</taxon>
        <taxon>Robinsoniella</taxon>
    </lineage>
</organism>
<evidence type="ECO:0000313" key="4">
    <source>
        <dbReference type="Proteomes" id="UP000306509"/>
    </source>
</evidence>
<dbReference type="AlphaFoldDB" id="A0A4U8QAT5"/>
<feature type="compositionally biased region" description="Polar residues" evidence="1">
    <location>
        <begin position="28"/>
        <end position="51"/>
    </location>
</feature>
<sequence precursor="true">MRGFLKKGICLTMAAGLAAIPLAGCQSGTDSVSDTQGGSEAASGTNTSTGSEAGAMGRYLEEDAALPEGTAMILDTCRQTDGSVNMAISNEAGSREIWSSKDVGKTWEKVSDFPADILNDDVAYLYHMALSPDGAIGAVKYSEDGSFQPLYADKDGNVKVFDQLFGGAEANAQANLSDVSFTEDGKLLAMGSKGVFLIDTEKGTVAQEFAKGTSPITIGTAGNVLLVVTTDEVQLYDITTGKLMDKDKVLDEQIVGKDSPGQLEGSSSTKSVLFQKGKEGESVYYCNSNGFYSHTIGGSIAEQIMNGELNSLGSPSTGLVSMASMDDDSFLVACMDGSEYKLLRYVYSKDTPAVPSNEIKAYTLRDNPEIRQAIALFQKKYPDTCVTLEVGLSGDDAVNTSDALRTLNTNILAGKGPDLLLLDGMPIQSYIEKGILTDLGSVLEPISSEEGFIENIKNTYESDGKIYAVPSRFQIPAIQSTKETVDAAVDLKSLADQAEKMKNEKSYMRVLSQMSMVDLALEPLYNVSSPAWEKEDGTLDKDALTEFVTQFKRLYDLEDHSQDQVDTYVEEDIKNSTASSFLSVSMGSMGRMDDSMGISIGNIMSMNGLAMVVSSIKQIDGETYGLLNGQSKNVYVPGTVIGISSKSTAPEQAGKFASFLLSKESQIVNQGGGFPVNKAAFDTVINDKPAKGLGSLSSGSSQTGEMVSLDIEWPTDEEINTFKGFVESLDKGPLSDNVIKETVFEQVKRCVKDNVSVEDAVNTILQKVNLYISER</sequence>
<dbReference type="SUPFAM" id="SSF50969">
    <property type="entry name" value="YVTN repeat-like/Quinoprotein amine dehydrogenase"/>
    <property type="match status" value="1"/>
</dbReference>
<name>A0A4U8QAT5_9FIRM</name>
<dbReference type="InterPro" id="IPR015943">
    <property type="entry name" value="WD40/YVTN_repeat-like_dom_sf"/>
</dbReference>
<gene>
    <name evidence="3" type="ORF">DSM106044_04119</name>
</gene>
<feature type="chain" id="PRO_5038545365" evidence="2">
    <location>
        <begin position="24"/>
        <end position="775"/>
    </location>
</feature>
<dbReference type="STRING" id="180332.GCA_000797495_05792"/>
<accession>A0A4U8QAT5</accession>
<keyword evidence="2" id="KW-0732">Signal</keyword>
<feature type="region of interest" description="Disordered" evidence="1">
    <location>
        <begin position="28"/>
        <end position="53"/>
    </location>
</feature>
<dbReference type="Pfam" id="PF01547">
    <property type="entry name" value="SBP_bac_1"/>
    <property type="match status" value="1"/>
</dbReference>
<reference evidence="3 4" key="1">
    <citation type="journal article" date="2019" name="Anaerobe">
        <title>Detection of Robinsoniella peoriensis in multiple bone samples of a trauma patient.</title>
        <authorList>
            <person name="Schrottner P."/>
            <person name="Hartwich K."/>
            <person name="Bunk B."/>
            <person name="Schober I."/>
            <person name="Helbig S."/>
            <person name="Rudolph W.W."/>
            <person name="Gunzer F."/>
        </authorList>
    </citation>
    <scope>NUCLEOTIDE SEQUENCE [LARGE SCALE GENOMIC DNA]</scope>
    <source>
        <strain evidence="3 4">DSM 106044</strain>
    </source>
</reference>
<dbReference type="EMBL" id="QGQD01000078">
    <property type="protein sequence ID" value="TLC98975.1"/>
    <property type="molecule type" value="Genomic_DNA"/>
</dbReference>
<feature type="signal peptide" evidence="2">
    <location>
        <begin position="1"/>
        <end position="23"/>
    </location>
</feature>
<dbReference type="Gene3D" id="2.130.10.10">
    <property type="entry name" value="YVTN repeat-like/Quinoprotein amine dehydrogenase"/>
    <property type="match status" value="1"/>
</dbReference>
<dbReference type="InterPro" id="IPR011044">
    <property type="entry name" value="Quino_amine_DH_bsu"/>
</dbReference>
<protein>
    <submittedName>
        <fullName evidence="3">Maltose-binding periplasmic protein</fullName>
    </submittedName>
</protein>
<dbReference type="InterPro" id="IPR006059">
    <property type="entry name" value="SBP"/>
</dbReference>
<comment type="caution">
    <text evidence="3">The sequence shown here is derived from an EMBL/GenBank/DDBJ whole genome shotgun (WGS) entry which is preliminary data.</text>
</comment>
<dbReference type="Proteomes" id="UP000306509">
    <property type="component" value="Unassembled WGS sequence"/>
</dbReference>
<dbReference type="Gene3D" id="3.40.190.10">
    <property type="entry name" value="Periplasmic binding protein-like II"/>
    <property type="match status" value="1"/>
</dbReference>
<evidence type="ECO:0000256" key="1">
    <source>
        <dbReference type="SAM" id="MobiDB-lite"/>
    </source>
</evidence>
<proteinExistence type="predicted"/>